<evidence type="ECO:0000313" key="3">
    <source>
        <dbReference type="Proteomes" id="UP000430508"/>
    </source>
</evidence>
<gene>
    <name evidence="2" type="ORF">GQ588_13190</name>
</gene>
<dbReference type="Proteomes" id="UP000430508">
    <property type="component" value="Chromosome"/>
</dbReference>
<organism evidence="2 3">
    <name type="scientific">Dehalobacter restrictus</name>
    <dbReference type="NCBI Taxonomy" id="55583"/>
    <lineage>
        <taxon>Bacteria</taxon>
        <taxon>Bacillati</taxon>
        <taxon>Bacillota</taxon>
        <taxon>Clostridia</taxon>
        <taxon>Eubacteriales</taxon>
        <taxon>Desulfitobacteriaceae</taxon>
        <taxon>Dehalobacter</taxon>
    </lineage>
</organism>
<feature type="transmembrane region" description="Helical" evidence="1">
    <location>
        <begin position="163"/>
        <end position="182"/>
    </location>
</feature>
<evidence type="ECO:0000256" key="1">
    <source>
        <dbReference type="SAM" id="Phobius"/>
    </source>
</evidence>
<protein>
    <submittedName>
        <fullName evidence="2">Uncharacterized protein</fullName>
    </submittedName>
</protein>
<dbReference type="AlphaFoldDB" id="A0A857DMC4"/>
<proteinExistence type="predicted"/>
<keyword evidence="1" id="KW-0812">Transmembrane</keyword>
<sequence>MQKMSAVFHHRSQIYQNIAPAKSLTGEKIIEAAVPFYISLLISNALHPSNNSPVGTLIIPLTKIMIPHGYFIIIGLELATALFYKWSAVPVSARIFFPGGYGQSLPDISALREDRILQLTMTQTPLIPKEGMTINVSLSVPFTPVQSRVSTLYAFKLKSIDSVPGYVVPLASLILYGLLTIFGRTDTANTSNGS</sequence>
<keyword evidence="1" id="KW-0472">Membrane</keyword>
<accession>A0A857DMC4</accession>
<evidence type="ECO:0000313" key="2">
    <source>
        <dbReference type="EMBL" id="QHA01525.1"/>
    </source>
</evidence>
<reference evidence="2 3" key="1">
    <citation type="submission" date="2019-12" db="EMBL/GenBank/DDBJ databases">
        <title>Sequence classification of anaerobic respiratory reductive dehalogenases: First we see many, then we see few.</title>
        <authorList>
            <person name="Molenda O."/>
            <person name="Puentes Jacome L.A."/>
            <person name="Cao X."/>
            <person name="Nesbo C.L."/>
            <person name="Tang S."/>
            <person name="Morson N."/>
            <person name="Patron J."/>
            <person name="Lomheim L."/>
            <person name="Wishart D.S."/>
            <person name="Edwards E.A."/>
        </authorList>
    </citation>
    <scope>NUCLEOTIDE SEQUENCE [LARGE SCALE GENOMIC DNA]</scope>
    <source>
        <strain evidence="2 3">12DCA</strain>
    </source>
</reference>
<feature type="transmembrane region" description="Helical" evidence="1">
    <location>
        <begin position="66"/>
        <end position="84"/>
    </location>
</feature>
<name>A0A857DMC4_9FIRM</name>
<dbReference type="EMBL" id="CP046996">
    <property type="protein sequence ID" value="QHA01525.1"/>
    <property type="molecule type" value="Genomic_DNA"/>
</dbReference>
<keyword evidence="1" id="KW-1133">Transmembrane helix</keyword>